<dbReference type="Pfam" id="PF01261">
    <property type="entry name" value="AP_endonuc_2"/>
    <property type="match status" value="1"/>
</dbReference>
<proteinExistence type="predicted"/>
<reference evidence="2" key="1">
    <citation type="submission" date="2017-02" db="EMBL/GenBank/DDBJ databases">
        <title>Delving into the versatile metabolic prowess of the omnipresent phylum Bacteroidetes.</title>
        <authorList>
            <person name="Nobu M.K."/>
            <person name="Mei R."/>
            <person name="Narihiro T."/>
            <person name="Kuroda K."/>
            <person name="Liu W.-T."/>
        </authorList>
    </citation>
    <scope>NUCLEOTIDE SEQUENCE</scope>
    <source>
        <strain evidence="2">ADurb.Bin417</strain>
    </source>
</reference>
<evidence type="ECO:0000259" key="1">
    <source>
        <dbReference type="Pfam" id="PF01261"/>
    </source>
</evidence>
<dbReference type="InterPro" id="IPR050312">
    <property type="entry name" value="IolE/XylAMocC-like"/>
</dbReference>
<gene>
    <name evidence="2" type="ORF">BWY73_00717</name>
</gene>
<dbReference type="PANTHER" id="PTHR12110:SF21">
    <property type="entry name" value="XYLOSE ISOMERASE-LIKE TIM BARREL DOMAIN-CONTAINING PROTEIN"/>
    <property type="match status" value="1"/>
</dbReference>
<protein>
    <submittedName>
        <fullName evidence="2">Xylose isomerase-like TIM barrel</fullName>
    </submittedName>
</protein>
<evidence type="ECO:0000313" key="2">
    <source>
        <dbReference type="EMBL" id="OPZ92620.1"/>
    </source>
</evidence>
<sequence length="293" mass="33122">MFFSGFADEAGKDIETQIRATLELGWRHIETRAIGDQNITLIGQAEFEAVAEKLAAAGITVSCLGSGIANWAKKITEPPDSSYAEMKQAIPRLKKLGTRFIRIMSFAVPPEVLDRDWSAEAIKRIREIVRMAEDGGVVCLHENCSGWGALSYEHTLRLLEAIPSPSLKLVYDTGNPPVHDDVRGRPPYRKQDAWEFYRNVRPYIEYVHVKDDYLKDGKEVYTFPGEGKGYVRETLTDLLKTGYDGGFSIEPHMAVVFHDAAVTSSDEIRYRNYIEYGRRLEKMLAEIKAELGR</sequence>
<dbReference type="PANTHER" id="PTHR12110">
    <property type="entry name" value="HYDROXYPYRUVATE ISOMERASE"/>
    <property type="match status" value="1"/>
</dbReference>
<comment type="caution">
    <text evidence="2">The sequence shown here is derived from an EMBL/GenBank/DDBJ whole genome shotgun (WGS) entry which is preliminary data.</text>
</comment>
<organism evidence="2">
    <name type="scientific">candidate division TA06 bacterium ADurb.Bin417</name>
    <dbReference type="NCBI Taxonomy" id="1852828"/>
    <lineage>
        <taxon>Bacteria</taxon>
        <taxon>Bacteria division TA06</taxon>
    </lineage>
</organism>
<feature type="domain" description="Xylose isomerase-like TIM barrel" evidence="1">
    <location>
        <begin position="19"/>
        <end position="252"/>
    </location>
</feature>
<accession>A0A1V5MI71</accession>
<keyword evidence="2" id="KW-0413">Isomerase</keyword>
<dbReference type="Proteomes" id="UP000485484">
    <property type="component" value="Unassembled WGS sequence"/>
</dbReference>
<dbReference type="Gene3D" id="3.20.20.150">
    <property type="entry name" value="Divalent-metal-dependent TIM barrel enzymes"/>
    <property type="match status" value="1"/>
</dbReference>
<dbReference type="InterPro" id="IPR013022">
    <property type="entry name" value="Xyl_isomerase-like_TIM-brl"/>
</dbReference>
<dbReference type="AlphaFoldDB" id="A0A1V5MI71"/>
<dbReference type="EMBL" id="MWAK01000081">
    <property type="protein sequence ID" value="OPZ92620.1"/>
    <property type="molecule type" value="Genomic_DNA"/>
</dbReference>
<dbReference type="InterPro" id="IPR036237">
    <property type="entry name" value="Xyl_isomerase-like_sf"/>
</dbReference>
<dbReference type="SUPFAM" id="SSF51658">
    <property type="entry name" value="Xylose isomerase-like"/>
    <property type="match status" value="1"/>
</dbReference>
<name>A0A1V5MI71_UNCT6</name>
<dbReference type="GO" id="GO:0016853">
    <property type="term" value="F:isomerase activity"/>
    <property type="evidence" value="ECO:0007669"/>
    <property type="project" value="UniProtKB-KW"/>
</dbReference>